<name>A0A0F9EJB2_9ZZZZ</name>
<comment type="caution">
    <text evidence="1">The sequence shown here is derived from an EMBL/GenBank/DDBJ whole genome shotgun (WGS) entry which is preliminary data.</text>
</comment>
<sequence>MQKITNRSKDLAIAILIGGKSKRFGSDKGI</sequence>
<dbReference type="EMBL" id="LAZR01034555">
    <property type="protein sequence ID" value="KKL44975.1"/>
    <property type="molecule type" value="Genomic_DNA"/>
</dbReference>
<organism evidence="1">
    <name type="scientific">marine sediment metagenome</name>
    <dbReference type="NCBI Taxonomy" id="412755"/>
    <lineage>
        <taxon>unclassified sequences</taxon>
        <taxon>metagenomes</taxon>
        <taxon>ecological metagenomes</taxon>
    </lineage>
</organism>
<reference evidence="1" key="1">
    <citation type="journal article" date="2015" name="Nature">
        <title>Complex archaea that bridge the gap between prokaryotes and eukaryotes.</title>
        <authorList>
            <person name="Spang A."/>
            <person name="Saw J.H."/>
            <person name="Jorgensen S.L."/>
            <person name="Zaremba-Niedzwiedzka K."/>
            <person name="Martijn J."/>
            <person name="Lind A.E."/>
            <person name="van Eijk R."/>
            <person name="Schleper C."/>
            <person name="Guy L."/>
            <person name="Ettema T.J."/>
        </authorList>
    </citation>
    <scope>NUCLEOTIDE SEQUENCE</scope>
</reference>
<accession>A0A0F9EJB2</accession>
<evidence type="ECO:0000313" key="1">
    <source>
        <dbReference type="EMBL" id="KKL44975.1"/>
    </source>
</evidence>
<proteinExistence type="predicted"/>
<gene>
    <name evidence="1" type="ORF">LCGC14_2360300</name>
</gene>
<dbReference type="AlphaFoldDB" id="A0A0F9EJB2"/>
<protein>
    <submittedName>
        <fullName evidence="1">Uncharacterized protein</fullName>
    </submittedName>
</protein>
<feature type="non-terminal residue" evidence="1">
    <location>
        <position position="30"/>
    </location>
</feature>